<organism evidence="2">
    <name type="scientific">uncultured Caudovirales phage</name>
    <dbReference type="NCBI Taxonomy" id="2100421"/>
    <lineage>
        <taxon>Viruses</taxon>
        <taxon>Duplodnaviria</taxon>
        <taxon>Heunggongvirae</taxon>
        <taxon>Uroviricota</taxon>
        <taxon>Caudoviricetes</taxon>
        <taxon>Peduoviridae</taxon>
        <taxon>Maltschvirus</taxon>
        <taxon>Maltschvirus maltsch</taxon>
    </lineage>
</organism>
<name>A0A6J5NZF1_9CAUD</name>
<reference evidence="2" key="1">
    <citation type="submission" date="2020-04" db="EMBL/GenBank/DDBJ databases">
        <authorList>
            <person name="Chiriac C."/>
            <person name="Salcher M."/>
            <person name="Ghai R."/>
            <person name="Kavagutti S V."/>
        </authorList>
    </citation>
    <scope>NUCLEOTIDE SEQUENCE</scope>
</reference>
<protein>
    <submittedName>
        <fullName evidence="2">Uncharacterized protein</fullName>
    </submittedName>
</protein>
<sequence>MSRQEWAANLGIFVTLATICTAMLRFYVKAILHELIPNSGNSLRDRIDIIETRQMHIHDLLLENALNK</sequence>
<accession>A0A6J5NZF1</accession>
<keyword evidence="1" id="KW-1133">Transmembrane helix</keyword>
<keyword evidence="1" id="KW-0472">Membrane</keyword>
<feature type="transmembrane region" description="Helical" evidence="1">
    <location>
        <begin position="6"/>
        <end position="28"/>
    </location>
</feature>
<dbReference type="EMBL" id="LR796740">
    <property type="protein sequence ID" value="CAB4163056.1"/>
    <property type="molecule type" value="Genomic_DNA"/>
</dbReference>
<gene>
    <name evidence="2" type="ORF">UFOVP797_12</name>
</gene>
<evidence type="ECO:0000313" key="2">
    <source>
        <dbReference type="EMBL" id="CAB4163056.1"/>
    </source>
</evidence>
<keyword evidence="1" id="KW-0812">Transmembrane</keyword>
<evidence type="ECO:0000256" key="1">
    <source>
        <dbReference type="SAM" id="Phobius"/>
    </source>
</evidence>
<proteinExistence type="predicted"/>